<evidence type="ECO:0000256" key="1">
    <source>
        <dbReference type="ARBA" id="ARBA00007387"/>
    </source>
</evidence>
<keyword evidence="2" id="KW-0812">Transmembrane</keyword>
<dbReference type="GO" id="GO:0005640">
    <property type="term" value="C:nuclear outer membrane"/>
    <property type="evidence" value="ECO:0007669"/>
    <property type="project" value="UniProtKB-SubCell"/>
</dbReference>
<dbReference type="SUPFAM" id="SSF53474">
    <property type="entry name" value="alpha/beta-Hydrolases"/>
    <property type="match status" value="1"/>
</dbReference>
<dbReference type="Pfam" id="PF05705">
    <property type="entry name" value="DUF829"/>
    <property type="match status" value="1"/>
</dbReference>
<accession>A0A2T2NMR3</accession>
<organism evidence="7 8">
    <name type="scientific">Corynespora cassiicola Philippines</name>
    <dbReference type="NCBI Taxonomy" id="1448308"/>
    <lineage>
        <taxon>Eukaryota</taxon>
        <taxon>Fungi</taxon>
        <taxon>Dikarya</taxon>
        <taxon>Ascomycota</taxon>
        <taxon>Pezizomycotina</taxon>
        <taxon>Dothideomycetes</taxon>
        <taxon>Pleosporomycetidae</taxon>
        <taxon>Pleosporales</taxon>
        <taxon>Corynesporascaceae</taxon>
        <taxon>Corynespora</taxon>
    </lineage>
</organism>
<dbReference type="Proteomes" id="UP000240883">
    <property type="component" value="Unassembled WGS sequence"/>
</dbReference>
<evidence type="ECO:0000256" key="4">
    <source>
        <dbReference type="ARBA" id="ARBA00023136"/>
    </source>
</evidence>
<dbReference type="InterPro" id="IPR029058">
    <property type="entry name" value="AB_hydrolase_fold"/>
</dbReference>
<dbReference type="EMBL" id="KZ678135">
    <property type="protein sequence ID" value="PSN66566.1"/>
    <property type="molecule type" value="Genomic_DNA"/>
</dbReference>
<keyword evidence="5" id="KW-0539">Nucleus</keyword>
<evidence type="ECO:0000256" key="6">
    <source>
        <dbReference type="ARBA" id="ARBA00034303"/>
    </source>
</evidence>
<comment type="subcellular location">
    <subcellularLocation>
        <location evidence="6">Nucleus outer membrane</location>
        <topology evidence="6">Single-pass membrane protein</topology>
    </subcellularLocation>
</comment>
<protein>
    <submittedName>
        <fullName evidence="7">Indole-diterpene biosynthesis protein-like protein PaxU</fullName>
    </submittedName>
</protein>
<evidence type="ECO:0000256" key="3">
    <source>
        <dbReference type="ARBA" id="ARBA00022989"/>
    </source>
</evidence>
<dbReference type="AlphaFoldDB" id="A0A2T2NMR3"/>
<evidence type="ECO:0000313" key="7">
    <source>
        <dbReference type="EMBL" id="PSN66566.1"/>
    </source>
</evidence>
<dbReference type="PANTHER" id="PTHR12265:SF30">
    <property type="entry name" value="TRANSMEMBRANE PROTEIN 53"/>
    <property type="match status" value="1"/>
</dbReference>
<keyword evidence="3" id="KW-1133">Transmembrane helix</keyword>
<proteinExistence type="inferred from homology"/>
<reference evidence="7 8" key="1">
    <citation type="journal article" date="2018" name="Front. Microbiol.">
        <title>Genome-Wide Analysis of Corynespora cassiicola Leaf Fall Disease Putative Effectors.</title>
        <authorList>
            <person name="Lopez D."/>
            <person name="Ribeiro S."/>
            <person name="Label P."/>
            <person name="Fumanal B."/>
            <person name="Venisse J.S."/>
            <person name="Kohler A."/>
            <person name="de Oliveira R.R."/>
            <person name="Labutti K."/>
            <person name="Lipzen A."/>
            <person name="Lail K."/>
            <person name="Bauer D."/>
            <person name="Ohm R.A."/>
            <person name="Barry K.W."/>
            <person name="Spatafora J."/>
            <person name="Grigoriev I.V."/>
            <person name="Martin F.M."/>
            <person name="Pujade-Renaud V."/>
        </authorList>
    </citation>
    <scope>NUCLEOTIDE SEQUENCE [LARGE SCALE GENOMIC DNA]</scope>
    <source>
        <strain evidence="7 8">Philippines</strain>
    </source>
</reference>
<evidence type="ECO:0000256" key="2">
    <source>
        <dbReference type="ARBA" id="ARBA00022692"/>
    </source>
</evidence>
<dbReference type="InterPro" id="IPR008547">
    <property type="entry name" value="DUF829_TMEM53"/>
</dbReference>
<dbReference type="PANTHER" id="PTHR12265">
    <property type="entry name" value="TRANSMEMBRANE PROTEIN 53"/>
    <property type="match status" value="1"/>
</dbReference>
<keyword evidence="8" id="KW-1185">Reference proteome</keyword>
<evidence type="ECO:0000313" key="8">
    <source>
        <dbReference type="Proteomes" id="UP000240883"/>
    </source>
</evidence>
<name>A0A2T2NMR3_CORCC</name>
<sequence length="277" mass="30740">MPAPNFVSLGASTSLYTPPTAASGHLVVIATWLGAAEKHIAKYTTAYHELAPKSRILLIQSPVGGLFQTYGAHRRAMRPAVKAIKDVCNDCDEARPHILLHAFSNAGAAAVANLSHVFLEEFKMPLPVVGLICDSSFAKGGYKQNYSSSLSSLPRTFAFKIAGPPISNLMILLQELSIAIGRYERPEEYLRKSILDERLLRVGQPGEEGHKRICYIASKADTMIPWEDVISHAEKARTEGWKVVMFMYDDTPHCNHMAKHEDEYKNTMRAAWTKSKL</sequence>
<keyword evidence="4" id="KW-0472">Membrane</keyword>
<evidence type="ECO:0000256" key="5">
    <source>
        <dbReference type="ARBA" id="ARBA00023242"/>
    </source>
</evidence>
<comment type="similarity">
    <text evidence="1">Belongs to the TMEM53 family.</text>
</comment>
<dbReference type="OrthoDB" id="77878at2759"/>
<gene>
    <name evidence="7" type="ORF">BS50DRAFT_368815</name>
</gene>